<reference evidence="18" key="2">
    <citation type="journal article" date="2021" name="PeerJ">
        <title>Extensive microbial diversity within the chicken gut microbiome revealed by metagenomics and culture.</title>
        <authorList>
            <person name="Gilroy R."/>
            <person name="Ravi A."/>
            <person name="Getino M."/>
            <person name="Pursley I."/>
            <person name="Horton D.L."/>
            <person name="Alikhan N.F."/>
            <person name="Baker D."/>
            <person name="Gharbi K."/>
            <person name="Hall N."/>
            <person name="Watson M."/>
            <person name="Adriaenssens E.M."/>
            <person name="Foster-Nyarko E."/>
            <person name="Jarju S."/>
            <person name="Secka A."/>
            <person name="Antonio M."/>
            <person name="Oren A."/>
            <person name="Chaudhuri R.R."/>
            <person name="La Ragione R."/>
            <person name="Hildebrand F."/>
            <person name="Pallen M.J."/>
        </authorList>
    </citation>
    <scope>NUCLEOTIDE SEQUENCE</scope>
    <source>
        <strain evidence="18">B2-22910</strain>
    </source>
</reference>
<comment type="pathway">
    <text evidence="2 16">Metabolic intermediate biosynthesis; chorismate biosynthesis; chorismate from D-erythrose 4-phosphate and phosphoenolpyruvate: step 6/7.</text>
</comment>
<dbReference type="Proteomes" id="UP000823603">
    <property type="component" value="Unassembled WGS sequence"/>
</dbReference>
<evidence type="ECO:0000256" key="9">
    <source>
        <dbReference type="ARBA" id="ARBA00022833"/>
    </source>
</evidence>
<dbReference type="GO" id="GO:0016301">
    <property type="term" value="F:kinase activity"/>
    <property type="evidence" value="ECO:0007669"/>
    <property type="project" value="UniProtKB-KW"/>
</dbReference>
<dbReference type="CDD" id="cd00502">
    <property type="entry name" value="DHQase_I"/>
    <property type="match status" value="1"/>
</dbReference>
<comment type="caution">
    <text evidence="16">Lacks conserved residue(s) required for the propagation of feature annotation.</text>
</comment>
<dbReference type="PANTHER" id="PTHR21090">
    <property type="entry name" value="AROM/DEHYDROQUINATE SYNTHASE"/>
    <property type="match status" value="1"/>
</dbReference>
<evidence type="ECO:0000256" key="6">
    <source>
        <dbReference type="ARBA" id="ARBA00022723"/>
    </source>
</evidence>
<evidence type="ECO:0000256" key="14">
    <source>
        <dbReference type="ARBA" id="ARBA00023239"/>
    </source>
</evidence>
<dbReference type="GO" id="GO:0008652">
    <property type="term" value="P:amino acid biosynthetic process"/>
    <property type="evidence" value="ECO:0007669"/>
    <property type="project" value="UniProtKB-KW"/>
</dbReference>
<feature type="binding site" evidence="16">
    <location>
        <position position="586"/>
    </location>
    <ligand>
        <name>3-phosphoshikimate</name>
        <dbReference type="ChEBI" id="CHEBI:145989"/>
    </ligand>
</feature>
<feature type="binding site" evidence="16">
    <location>
        <position position="324"/>
    </location>
    <ligand>
        <name>phosphoenolpyruvate</name>
        <dbReference type="ChEBI" id="CHEBI:58702"/>
    </ligand>
</feature>
<evidence type="ECO:0000256" key="1">
    <source>
        <dbReference type="ARBA" id="ARBA00001947"/>
    </source>
</evidence>
<keyword evidence="14" id="KW-0456">Lyase</keyword>
<evidence type="ECO:0000256" key="10">
    <source>
        <dbReference type="ARBA" id="ARBA00022840"/>
    </source>
</evidence>
<evidence type="ECO:0000256" key="5">
    <source>
        <dbReference type="ARBA" id="ARBA00022679"/>
    </source>
</evidence>
<keyword evidence="13 16" id="KW-0057">Aromatic amino acid biosynthesis</keyword>
<evidence type="ECO:0000256" key="11">
    <source>
        <dbReference type="ARBA" id="ARBA00022857"/>
    </source>
</evidence>
<dbReference type="PANTHER" id="PTHR21090:SF5">
    <property type="entry name" value="PENTAFUNCTIONAL AROM POLYPEPTIDE"/>
    <property type="match status" value="1"/>
</dbReference>
<keyword evidence="4 16" id="KW-0028">Amino-acid biosynthesis</keyword>
<name>A0A9D9IEG1_9BACT</name>
<dbReference type="NCBIfam" id="TIGR01356">
    <property type="entry name" value="aroA"/>
    <property type="match status" value="1"/>
</dbReference>
<evidence type="ECO:0000256" key="3">
    <source>
        <dbReference type="ARBA" id="ARBA00009948"/>
    </source>
</evidence>
<feature type="binding site" evidence="16">
    <location>
        <position position="667"/>
    </location>
    <ligand>
        <name>phosphoenolpyruvate</name>
        <dbReference type="ChEBI" id="CHEBI:58702"/>
    </ligand>
</feature>
<dbReference type="PROSITE" id="PS01028">
    <property type="entry name" value="DEHYDROQUINASE_I"/>
    <property type="match status" value="1"/>
</dbReference>
<feature type="binding site" evidence="16">
    <location>
        <position position="590"/>
    </location>
    <ligand>
        <name>phosphoenolpyruvate</name>
        <dbReference type="ChEBI" id="CHEBI:58702"/>
    </ligand>
</feature>
<dbReference type="InterPro" id="IPR018508">
    <property type="entry name" value="3-dehydroquinate_DH_AS"/>
</dbReference>
<dbReference type="SUPFAM" id="SSF51569">
    <property type="entry name" value="Aldolase"/>
    <property type="match status" value="1"/>
</dbReference>
<dbReference type="InterPro" id="IPR036968">
    <property type="entry name" value="Enolpyruvate_Tfrase_sf"/>
</dbReference>
<dbReference type="EMBL" id="JADIMB010000039">
    <property type="protein sequence ID" value="MBO8470676.1"/>
    <property type="molecule type" value="Genomic_DNA"/>
</dbReference>
<dbReference type="Pfam" id="PF01487">
    <property type="entry name" value="DHquinase_I"/>
    <property type="match status" value="1"/>
</dbReference>
<dbReference type="EC" id="2.5.1.19" evidence="16"/>
<dbReference type="GO" id="GO:0009073">
    <property type="term" value="P:aromatic amino acid family biosynthetic process"/>
    <property type="evidence" value="ECO:0007669"/>
    <property type="project" value="UniProtKB-KW"/>
</dbReference>
<dbReference type="Gene3D" id="3.20.20.70">
    <property type="entry name" value="Aldolase class I"/>
    <property type="match status" value="1"/>
</dbReference>
<evidence type="ECO:0000313" key="18">
    <source>
        <dbReference type="EMBL" id="MBO8470676.1"/>
    </source>
</evidence>
<evidence type="ECO:0000256" key="15">
    <source>
        <dbReference type="ARBA" id="ARBA00044633"/>
    </source>
</evidence>
<feature type="active site" description="Proton acceptor" evidence="16">
    <location>
        <position position="559"/>
    </location>
</feature>
<comment type="subcellular location">
    <subcellularLocation>
        <location evidence="16">Cytoplasm</location>
    </subcellularLocation>
</comment>
<evidence type="ECO:0000313" key="19">
    <source>
        <dbReference type="Proteomes" id="UP000823603"/>
    </source>
</evidence>
<evidence type="ECO:0000256" key="2">
    <source>
        <dbReference type="ARBA" id="ARBA00004811"/>
    </source>
</evidence>
<keyword evidence="6" id="KW-0479">Metal-binding</keyword>
<feature type="binding site" evidence="16">
    <location>
        <position position="399"/>
    </location>
    <ligand>
        <name>3-phosphoshikimate</name>
        <dbReference type="ChEBI" id="CHEBI:145989"/>
    </ligand>
</feature>
<feature type="binding site" evidence="16">
    <location>
        <position position="249"/>
    </location>
    <ligand>
        <name>3-phosphoshikimate</name>
        <dbReference type="ChEBI" id="CHEBI:145989"/>
    </ligand>
</feature>
<dbReference type="GO" id="GO:0005524">
    <property type="term" value="F:ATP binding"/>
    <property type="evidence" value="ECO:0007669"/>
    <property type="project" value="UniProtKB-KW"/>
</dbReference>
<keyword evidence="10" id="KW-0067">ATP-binding</keyword>
<feature type="binding site" evidence="16">
    <location>
        <position position="641"/>
    </location>
    <ligand>
        <name>phosphoenolpyruvate</name>
        <dbReference type="ChEBI" id="CHEBI:58702"/>
    </ligand>
</feature>
<feature type="binding site" evidence="16">
    <location>
        <position position="400"/>
    </location>
    <ligand>
        <name>3-phosphoshikimate</name>
        <dbReference type="ChEBI" id="CHEBI:145989"/>
    </ligand>
</feature>
<keyword evidence="5 16" id="KW-0808">Transferase</keyword>
<dbReference type="GO" id="GO:0005737">
    <property type="term" value="C:cytoplasm"/>
    <property type="evidence" value="ECO:0007669"/>
    <property type="project" value="UniProtKB-SubCell"/>
</dbReference>
<evidence type="ECO:0000256" key="4">
    <source>
        <dbReference type="ARBA" id="ARBA00022605"/>
    </source>
</evidence>
<feature type="binding site" evidence="16">
    <location>
        <position position="559"/>
    </location>
    <ligand>
        <name>3-phosphoshikimate</name>
        <dbReference type="ChEBI" id="CHEBI:145989"/>
    </ligand>
</feature>
<keyword evidence="16" id="KW-0963">Cytoplasm</keyword>
<feature type="binding site" evidence="16">
    <location>
        <position position="249"/>
    </location>
    <ligand>
        <name>phosphoenolpyruvate</name>
        <dbReference type="ChEBI" id="CHEBI:58702"/>
    </ligand>
</feature>
<evidence type="ECO:0000256" key="7">
    <source>
        <dbReference type="ARBA" id="ARBA00022741"/>
    </source>
</evidence>
<dbReference type="InterPro" id="IPR001986">
    <property type="entry name" value="Enolpyruvate_Tfrase_dom"/>
</dbReference>
<feature type="binding site" evidence="16">
    <location>
        <position position="353"/>
    </location>
    <ligand>
        <name>phosphoenolpyruvate</name>
        <dbReference type="ChEBI" id="CHEBI:58702"/>
    </ligand>
</feature>
<keyword evidence="11" id="KW-0521">NADP</keyword>
<dbReference type="InterPro" id="IPR013785">
    <property type="entry name" value="Aldolase_TIM"/>
</dbReference>
<comment type="caution">
    <text evidence="18">The sequence shown here is derived from an EMBL/GenBank/DDBJ whole genome shotgun (WGS) entry which is preliminary data.</text>
</comment>
<dbReference type="InterPro" id="IPR006264">
    <property type="entry name" value="EPSP_synthase"/>
</dbReference>
<dbReference type="GO" id="GO:0046872">
    <property type="term" value="F:metal ion binding"/>
    <property type="evidence" value="ECO:0007669"/>
    <property type="project" value="UniProtKB-KW"/>
</dbReference>
<keyword evidence="8" id="KW-0418">Kinase</keyword>
<feature type="binding site" evidence="16">
    <location>
        <position position="254"/>
    </location>
    <ligand>
        <name>3-phosphoshikimate</name>
        <dbReference type="ChEBI" id="CHEBI:145989"/>
    </ligand>
</feature>
<evidence type="ECO:0000256" key="12">
    <source>
        <dbReference type="ARBA" id="ARBA00023002"/>
    </source>
</evidence>
<evidence type="ECO:0000256" key="13">
    <source>
        <dbReference type="ARBA" id="ARBA00023141"/>
    </source>
</evidence>
<comment type="cofactor">
    <cofactor evidence="1">
        <name>Zn(2+)</name>
        <dbReference type="ChEBI" id="CHEBI:29105"/>
    </cofactor>
</comment>
<protein>
    <recommendedName>
        <fullName evidence="16">3-phosphoshikimate 1-carboxyvinyltransferase</fullName>
        <ecNumber evidence="16">2.5.1.19</ecNumber>
    </recommendedName>
    <alternativeName>
        <fullName evidence="16">5-enolpyruvylshikimate-3-phosphate synthase</fullName>
        <shortName evidence="16">EPSP synthase</shortName>
        <shortName evidence="16">EPSPS</shortName>
    </alternativeName>
</protein>
<comment type="similarity">
    <text evidence="3 16">Belongs to the EPSP synthase family.</text>
</comment>
<keyword evidence="12" id="KW-0560">Oxidoreductase</keyword>
<comment type="function">
    <text evidence="16">Catalyzes the transfer of the enolpyruvyl moiety of phosphoenolpyruvate (PEP) to the 5-hydroxyl of shikimate-3-phosphate (S3P) to produce enolpyruvyl shikimate-3-phosphate and inorganic phosphate.</text>
</comment>
<comment type="catalytic activity">
    <reaction evidence="15">
        <text>3-phosphoshikimate + phosphoenolpyruvate = 5-O-(1-carboxyvinyl)-3-phosphoshikimate + phosphate</text>
        <dbReference type="Rhea" id="RHEA:21256"/>
        <dbReference type="ChEBI" id="CHEBI:43474"/>
        <dbReference type="ChEBI" id="CHEBI:57701"/>
        <dbReference type="ChEBI" id="CHEBI:58702"/>
        <dbReference type="ChEBI" id="CHEBI:145989"/>
        <dbReference type="EC" id="2.5.1.19"/>
    </reaction>
    <physiologicalReaction direction="left-to-right" evidence="15">
        <dbReference type="Rhea" id="RHEA:21257"/>
    </physiologicalReaction>
</comment>
<dbReference type="InterPro" id="IPR001381">
    <property type="entry name" value="DHquinase_I"/>
</dbReference>
<dbReference type="AlphaFoldDB" id="A0A9D9IEG1"/>
<evidence type="ECO:0000256" key="8">
    <source>
        <dbReference type="ARBA" id="ARBA00022777"/>
    </source>
</evidence>
<dbReference type="Gene3D" id="3.65.10.10">
    <property type="entry name" value="Enolpyruvate transferase domain"/>
    <property type="match status" value="2"/>
</dbReference>
<reference evidence="18" key="1">
    <citation type="submission" date="2020-10" db="EMBL/GenBank/DDBJ databases">
        <authorList>
            <person name="Gilroy R."/>
        </authorList>
    </citation>
    <scope>NUCLEOTIDE SEQUENCE</scope>
    <source>
        <strain evidence="18">B2-22910</strain>
    </source>
</reference>
<organism evidence="18 19">
    <name type="scientific">Candidatus Cryptobacteroides faecavium</name>
    <dbReference type="NCBI Taxonomy" id="2840762"/>
    <lineage>
        <taxon>Bacteria</taxon>
        <taxon>Pseudomonadati</taxon>
        <taxon>Bacteroidota</taxon>
        <taxon>Bacteroidia</taxon>
        <taxon>Bacteroidales</taxon>
        <taxon>Candidatus Cryptobacteroides</taxon>
    </lineage>
</organism>
<sequence length="681" mass="72031">MICSTVQNKDIHEITAALGRCEMAEIRLDSCRLSPDQISQCFISDVPLVATCRISSLMAGDPSLTEAAASRISEDLLIKAAVAGARYVDIELEAPKQMVKRVAAAARENGTAVIRSYHDFSGTDSFEALKAIVEKCMYHSGEIVKIVTTASSESDVQRVMDLYSCFDPSRLIAFCMGEAGRGSRLECLAKGAPFTYASLDGEPAAAPGQWPDRQMYCEVYGTMKFIGYPDAGVCASDQPCPVINVPSSKSFAQRAILAASLCDGVSRLGRYSSCGDNSSAVALVRSLGAEVSLDGDVLVVKGAGTDAVRARLSGGESLNVGESGLLTRLMIPLAGALASGPVTLSGEKTLQKRVISGADEIMAKFGVKVTGQGGECIVPLRVDGALTPGKAEFSGASGSQIISGLLMALPLLQKNSSFVVHDPVSIPYMLITVDILKKFGIRISDEMLGGDDFMLSEGSWDFCTDMLFKVKGGQKYCSADFDMEGDWSTAANFLVAGAVFGRAALSGLDTGSVQADLSIMDILMDAGASLSQYDGNDGCISVQRSPLHSFSVDASQCPDLFPIISVLAAFCQGTSEIGGVDRLAHKECDRGRAILDMLHQMGVESEVRDNVLRISGHSLAQRLLTGKLLKGGDYSTFHDHRMAMALSVASLGADSPVVLDDRECVAKSCPSFFDMLSQAGA</sequence>
<dbReference type="GO" id="GO:0016491">
    <property type="term" value="F:oxidoreductase activity"/>
    <property type="evidence" value="ECO:0007669"/>
    <property type="project" value="UniProtKB-KW"/>
</dbReference>
<dbReference type="GO" id="GO:0009423">
    <property type="term" value="P:chorismate biosynthetic process"/>
    <property type="evidence" value="ECO:0007669"/>
    <property type="project" value="UniProtKB-UniRule"/>
</dbReference>
<dbReference type="SUPFAM" id="SSF55205">
    <property type="entry name" value="EPT/RTPC-like"/>
    <property type="match status" value="1"/>
</dbReference>
<feature type="binding site" evidence="16">
    <location>
        <position position="400"/>
    </location>
    <ligand>
        <name>phosphoenolpyruvate</name>
        <dbReference type="ChEBI" id="CHEBI:58702"/>
    </ligand>
</feature>
<dbReference type="GO" id="GO:0003855">
    <property type="term" value="F:3-dehydroquinate dehydratase activity"/>
    <property type="evidence" value="ECO:0007669"/>
    <property type="project" value="InterPro"/>
</dbReference>
<evidence type="ECO:0000259" key="17">
    <source>
        <dbReference type="Pfam" id="PF00275"/>
    </source>
</evidence>
<proteinExistence type="inferred from homology"/>
<keyword evidence="9" id="KW-0862">Zinc</keyword>
<dbReference type="GO" id="GO:0003866">
    <property type="term" value="F:3-phosphoshikimate 1-carboxyvinyltransferase activity"/>
    <property type="evidence" value="ECO:0007669"/>
    <property type="project" value="UniProtKB-UniRule"/>
</dbReference>
<keyword evidence="7" id="KW-0547">Nucleotide-binding</keyword>
<feature type="binding site" evidence="16">
    <location>
        <position position="425"/>
    </location>
    <ligand>
        <name>3-phosphoshikimate</name>
        <dbReference type="ChEBI" id="CHEBI:145989"/>
    </ligand>
</feature>
<gene>
    <name evidence="16 18" type="primary">aroA</name>
    <name evidence="18" type="ORF">IAB82_02645</name>
</gene>
<feature type="binding site" evidence="16">
    <location>
        <position position="250"/>
    </location>
    <ligand>
        <name>3-phosphoshikimate</name>
        <dbReference type="ChEBI" id="CHEBI:145989"/>
    </ligand>
</feature>
<dbReference type="InterPro" id="IPR013792">
    <property type="entry name" value="RNA3'P_cycl/enolpyr_Trfase_a/b"/>
</dbReference>
<dbReference type="CDD" id="cd01556">
    <property type="entry name" value="EPSP_synthase"/>
    <property type="match status" value="1"/>
</dbReference>
<accession>A0A9D9IEG1</accession>
<evidence type="ECO:0000256" key="16">
    <source>
        <dbReference type="HAMAP-Rule" id="MF_00210"/>
    </source>
</evidence>
<dbReference type="HAMAP" id="MF_00210">
    <property type="entry name" value="EPSP_synth"/>
    <property type="match status" value="1"/>
</dbReference>
<dbReference type="Pfam" id="PF00275">
    <property type="entry name" value="EPSP_synthase"/>
    <property type="match status" value="1"/>
</dbReference>
<comment type="subunit">
    <text evidence="16">Monomer.</text>
</comment>
<feature type="domain" description="Enolpyruvate transferase" evidence="17">
    <location>
        <begin position="243"/>
        <end position="676"/>
    </location>
</feature>